<comment type="caution">
    <text evidence="2">The sequence shown here is derived from an EMBL/GenBank/DDBJ whole genome shotgun (WGS) entry which is preliminary data.</text>
</comment>
<dbReference type="Proteomes" id="UP000603904">
    <property type="component" value="Unassembled WGS sequence"/>
</dbReference>
<feature type="transmembrane region" description="Helical" evidence="1">
    <location>
        <begin position="348"/>
        <end position="376"/>
    </location>
</feature>
<feature type="transmembrane region" description="Helical" evidence="1">
    <location>
        <begin position="306"/>
        <end position="328"/>
    </location>
</feature>
<reference evidence="2 3" key="1">
    <citation type="submission" date="2021-01" db="EMBL/GenBank/DDBJ databases">
        <title>Whole genome shotgun sequence of Microbispora corallina NBRC 16416.</title>
        <authorList>
            <person name="Komaki H."/>
            <person name="Tamura T."/>
        </authorList>
    </citation>
    <scope>NUCLEOTIDE SEQUENCE [LARGE SCALE GENOMIC DNA]</scope>
    <source>
        <strain evidence="2 3">NBRC 16416</strain>
    </source>
</reference>
<keyword evidence="3" id="KW-1185">Reference proteome</keyword>
<feature type="transmembrane region" description="Helical" evidence="1">
    <location>
        <begin position="208"/>
        <end position="227"/>
    </location>
</feature>
<dbReference type="EMBL" id="BOOC01000003">
    <property type="protein sequence ID" value="GIH37893.1"/>
    <property type="molecule type" value="Genomic_DNA"/>
</dbReference>
<keyword evidence="1" id="KW-1133">Transmembrane helix</keyword>
<feature type="transmembrane region" description="Helical" evidence="1">
    <location>
        <begin position="141"/>
        <end position="158"/>
    </location>
</feature>
<protein>
    <submittedName>
        <fullName evidence="2">Membrane protein</fullName>
    </submittedName>
</protein>
<feature type="transmembrane region" description="Helical" evidence="1">
    <location>
        <begin position="272"/>
        <end position="294"/>
    </location>
</feature>
<keyword evidence="1" id="KW-0812">Transmembrane</keyword>
<dbReference type="RefSeq" id="WP_204055605.1">
    <property type="nucleotide sequence ID" value="NZ_BAAAGP010000003.1"/>
</dbReference>
<sequence length="393" mass="40991">MTVVRTGLLRSRAEGQRVTFTELFFDLVYVFAVTQLSHLLLGHLSWHGAAQTLLLLLAVWWAWVYTAWHTNWFDPDRPSVRLVLVGVMLASLLMSAAIPDAFGAQGPMFATAYVVIQVGRTLHSVVGAPAGTPLRRNLLRVLAWAVLSGVFWIAGCLAHGPSRELLWAVAVGADLLAPWLGFVTPGLGRSATTDWSVDGAHMAERCQLFLIIAFGESILVTGATFGGHPSPASAAAFVTAFLGSVGLWWTYFGRSAEAGSRVIASSADPGRLARSAYTFLHLPMVAGIVVCAVADELVIAHPGGRVAAAAALTTLGGPALFLAGHALFKRAVWGRLPVPHTAGVLLLAALAPAAVMLPPLGLAACATAVVAGVAVWDGAARHRAAAAAAAASP</sequence>
<name>A0ABQ4FT52_9ACTN</name>
<feature type="transmembrane region" description="Helical" evidence="1">
    <location>
        <begin position="165"/>
        <end position="188"/>
    </location>
</feature>
<feature type="transmembrane region" description="Helical" evidence="1">
    <location>
        <begin position="46"/>
        <end position="68"/>
    </location>
</feature>
<evidence type="ECO:0000313" key="2">
    <source>
        <dbReference type="EMBL" id="GIH37893.1"/>
    </source>
</evidence>
<dbReference type="PANTHER" id="PTHR36840">
    <property type="entry name" value="BLL5714 PROTEIN"/>
    <property type="match status" value="1"/>
</dbReference>
<dbReference type="Pfam" id="PF06772">
    <property type="entry name" value="LtrA"/>
    <property type="match status" value="1"/>
</dbReference>
<keyword evidence="1" id="KW-0472">Membrane</keyword>
<feature type="transmembrane region" description="Helical" evidence="1">
    <location>
        <begin position="234"/>
        <end position="252"/>
    </location>
</feature>
<organism evidence="2 3">
    <name type="scientific">Microbispora corallina</name>
    <dbReference type="NCBI Taxonomy" id="83302"/>
    <lineage>
        <taxon>Bacteria</taxon>
        <taxon>Bacillati</taxon>
        <taxon>Actinomycetota</taxon>
        <taxon>Actinomycetes</taxon>
        <taxon>Streptosporangiales</taxon>
        <taxon>Streptosporangiaceae</taxon>
        <taxon>Microbispora</taxon>
    </lineage>
</organism>
<accession>A0ABQ4FT52</accession>
<feature type="transmembrane region" description="Helical" evidence="1">
    <location>
        <begin position="20"/>
        <end position="40"/>
    </location>
</feature>
<feature type="transmembrane region" description="Helical" evidence="1">
    <location>
        <begin position="80"/>
        <end position="98"/>
    </location>
</feature>
<dbReference type="InterPro" id="IPR010640">
    <property type="entry name" value="Low_temperature_requirement_A"/>
</dbReference>
<proteinExistence type="predicted"/>
<evidence type="ECO:0000313" key="3">
    <source>
        <dbReference type="Proteomes" id="UP000603904"/>
    </source>
</evidence>
<gene>
    <name evidence="2" type="ORF">Mco01_08930</name>
</gene>
<dbReference type="PANTHER" id="PTHR36840:SF1">
    <property type="entry name" value="BLL5714 PROTEIN"/>
    <property type="match status" value="1"/>
</dbReference>
<evidence type="ECO:0000256" key="1">
    <source>
        <dbReference type="SAM" id="Phobius"/>
    </source>
</evidence>